<proteinExistence type="predicted"/>
<dbReference type="EMBL" id="CP037940">
    <property type="protein sequence ID" value="QBO35475.1"/>
    <property type="molecule type" value="Genomic_DNA"/>
</dbReference>
<accession>A0A4V1AIH0</accession>
<sequence length="121" mass="13417">MGILANFKHRSASKMARQRTITSSNIQFGNAILQHDPVVIAEGTLATLLKPFADIHQQKSPVIGIAPSDFSEYELAPLYINELITKIGKSELYELLEEYVVIENNTAITFGFRPDVIKAGK</sequence>
<evidence type="ECO:0000313" key="2">
    <source>
        <dbReference type="Proteomes" id="UP000292886"/>
    </source>
</evidence>
<dbReference type="Proteomes" id="UP000292886">
    <property type="component" value="Chromosome"/>
</dbReference>
<dbReference type="AlphaFoldDB" id="A0A4V1AIH0"/>
<name>A0A4V1AIH0_9LACO</name>
<keyword evidence="2" id="KW-1185">Reference proteome</keyword>
<evidence type="ECO:0000313" key="1">
    <source>
        <dbReference type="EMBL" id="QBO35475.1"/>
    </source>
</evidence>
<organism evidence="1 2">
    <name type="scientific">Periweissella cryptocerci</name>
    <dbReference type="NCBI Taxonomy" id="2506420"/>
    <lineage>
        <taxon>Bacteria</taxon>
        <taxon>Bacillati</taxon>
        <taxon>Bacillota</taxon>
        <taxon>Bacilli</taxon>
        <taxon>Lactobacillales</taxon>
        <taxon>Lactobacillaceae</taxon>
        <taxon>Periweissella</taxon>
    </lineage>
</organism>
<reference evidence="2" key="1">
    <citation type="submission" date="2019-03" db="EMBL/GenBank/DDBJ databases">
        <title>Weissella sp. 26KH-42 Genome sequencing.</title>
        <authorList>
            <person name="Heo J."/>
            <person name="Kim S.-J."/>
            <person name="Kim J.-S."/>
            <person name="Hong S.-B."/>
            <person name="Kwon S.-W."/>
        </authorList>
    </citation>
    <scope>NUCLEOTIDE SEQUENCE [LARGE SCALE GENOMIC DNA]</scope>
    <source>
        <strain evidence="2">26KH-42</strain>
    </source>
</reference>
<dbReference type="KEGG" id="wei:EQG49_02890"/>
<dbReference type="RefSeq" id="WP_133362555.1">
    <property type="nucleotide sequence ID" value="NZ_CP037940.1"/>
</dbReference>
<protein>
    <submittedName>
        <fullName evidence="1">Uncharacterized protein</fullName>
    </submittedName>
</protein>
<gene>
    <name evidence="1" type="ORF">EQG49_02890</name>
</gene>